<organism evidence="19 20">
    <name type="scientific">Dromaius novaehollandiae</name>
    <name type="common">Emu</name>
    <dbReference type="NCBI Taxonomy" id="8790"/>
    <lineage>
        <taxon>Eukaryota</taxon>
        <taxon>Metazoa</taxon>
        <taxon>Chordata</taxon>
        <taxon>Craniata</taxon>
        <taxon>Vertebrata</taxon>
        <taxon>Euteleostomi</taxon>
        <taxon>Archelosauria</taxon>
        <taxon>Archosauria</taxon>
        <taxon>Dinosauria</taxon>
        <taxon>Saurischia</taxon>
        <taxon>Theropoda</taxon>
        <taxon>Coelurosauria</taxon>
        <taxon>Aves</taxon>
        <taxon>Palaeognathae</taxon>
        <taxon>Casuariiformes</taxon>
        <taxon>Dromaiidae</taxon>
        <taxon>Dromaius</taxon>
    </lineage>
</organism>
<feature type="domain" description="Ig-like" evidence="17">
    <location>
        <begin position="566"/>
        <end position="620"/>
    </location>
</feature>
<dbReference type="GO" id="GO:0071526">
    <property type="term" value="P:semaphorin-plexin signaling pathway"/>
    <property type="evidence" value="ECO:0007669"/>
    <property type="project" value="TreeGrafter"/>
</dbReference>
<dbReference type="Gene3D" id="3.30.1680.10">
    <property type="entry name" value="ligand-binding face of the semaphorins, domain 2"/>
    <property type="match status" value="1"/>
</dbReference>
<keyword evidence="13" id="KW-0393">Immunoglobulin domain</keyword>
<dbReference type="InterPro" id="IPR027231">
    <property type="entry name" value="Semaphorin"/>
</dbReference>
<comment type="similarity">
    <text evidence="2">Belongs to the semaphorin family.</text>
</comment>
<evidence type="ECO:0000313" key="19">
    <source>
        <dbReference type="Ensembl" id="ENSDNVP00000017506.1"/>
    </source>
</evidence>
<dbReference type="SUPFAM" id="SSF48726">
    <property type="entry name" value="Immunoglobulin"/>
    <property type="match status" value="1"/>
</dbReference>
<keyword evidence="9 15" id="KW-1133">Transmembrane helix</keyword>
<accession>A0A8C4K5L3</accession>
<dbReference type="GO" id="GO:0000122">
    <property type="term" value="P:negative regulation of transcription by RNA polymerase II"/>
    <property type="evidence" value="ECO:0007669"/>
    <property type="project" value="TreeGrafter"/>
</dbReference>
<evidence type="ECO:0000256" key="11">
    <source>
        <dbReference type="ARBA" id="ARBA00023157"/>
    </source>
</evidence>
<keyword evidence="5 15" id="KW-0812">Transmembrane</keyword>
<dbReference type="GO" id="GO:0005615">
    <property type="term" value="C:extracellular space"/>
    <property type="evidence" value="ECO:0007669"/>
    <property type="project" value="TreeGrafter"/>
</dbReference>
<dbReference type="InterPro" id="IPR013783">
    <property type="entry name" value="Ig-like_fold"/>
</dbReference>
<dbReference type="RefSeq" id="XP_064353526.1">
    <property type="nucleotide sequence ID" value="XM_064497456.1"/>
</dbReference>
<reference evidence="19" key="2">
    <citation type="submission" date="2025-09" db="UniProtKB">
        <authorList>
            <consortium name="Ensembl"/>
        </authorList>
    </citation>
    <scope>IDENTIFICATION</scope>
</reference>
<keyword evidence="12" id="KW-0325">Glycoprotein</keyword>
<evidence type="ECO:0000256" key="5">
    <source>
        <dbReference type="ARBA" id="ARBA00022692"/>
    </source>
</evidence>
<evidence type="ECO:0000313" key="20">
    <source>
        <dbReference type="Proteomes" id="UP000694423"/>
    </source>
</evidence>
<keyword evidence="7" id="KW-0221">Differentiation</keyword>
<dbReference type="SMART" id="SM00423">
    <property type="entry name" value="PSI"/>
    <property type="match status" value="1"/>
</dbReference>
<dbReference type="RefSeq" id="XP_025971087.1">
    <property type="nucleotide sequence ID" value="XM_026115302.2"/>
</dbReference>
<evidence type="ECO:0000259" key="17">
    <source>
        <dbReference type="PROSITE" id="PS50835"/>
    </source>
</evidence>
<keyword evidence="4" id="KW-0597">Phosphoprotein</keyword>
<dbReference type="PROSITE" id="PS51004">
    <property type="entry name" value="SEMA"/>
    <property type="match status" value="1"/>
</dbReference>
<dbReference type="SUPFAM" id="SSF101912">
    <property type="entry name" value="Sema domain"/>
    <property type="match status" value="1"/>
</dbReference>
<dbReference type="InterPro" id="IPR007110">
    <property type="entry name" value="Ig-like_dom"/>
</dbReference>
<evidence type="ECO:0000256" key="7">
    <source>
        <dbReference type="ARBA" id="ARBA00022782"/>
    </source>
</evidence>
<evidence type="ECO:0000256" key="12">
    <source>
        <dbReference type="ARBA" id="ARBA00023180"/>
    </source>
</evidence>
<evidence type="ECO:0000256" key="10">
    <source>
        <dbReference type="ARBA" id="ARBA00023136"/>
    </source>
</evidence>
<dbReference type="InterPro" id="IPR016201">
    <property type="entry name" value="PSI"/>
</dbReference>
<dbReference type="Proteomes" id="UP000694423">
    <property type="component" value="Unplaced"/>
</dbReference>
<dbReference type="GO" id="GO:0005886">
    <property type="term" value="C:plasma membrane"/>
    <property type="evidence" value="ECO:0007669"/>
    <property type="project" value="TreeGrafter"/>
</dbReference>
<feature type="signal peptide" evidence="16">
    <location>
        <begin position="1"/>
        <end position="20"/>
    </location>
</feature>
<evidence type="ECO:0000256" key="3">
    <source>
        <dbReference type="ARBA" id="ARBA00022473"/>
    </source>
</evidence>
<dbReference type="SUPFAM" id="SSF103575">
    <property type="entry name" value="Plexin repeat"/>
    <property type="match status" value="1"/>
</dbReference>
<evidence type="ECO:0000256" key="14">
    <source>
        <dbReference type="PROSITE-ProRule" id="PRU00352"/>
    </source>
</evidence>
<evidence type="ECO:0000256" key="1">
    <source>
        <dbReference type="ARBA" id="ARBA00004479"/>
    </source>
</evidence>
<comment type="subcellular location">
    <subcellularLocation>
        <location evidence="1">Membrane</location>
        <topology evidence="1">Single-pass type I membrane protein</topology>
    </subcellularLocation>
</comment>
<keyword evidence="3" id="KW-0217">Developmental protein</keyword>
<dbReference type="InterPro" id="IPR002165">
    <property type="entry name" value="Plexin_repeat"/>
</dbReference>
<evidence type="ECO:0000259" key="18">
    <source>
        <dbReference type="PROSITE" id="PS51004"/>
    </source>
</evidence>
<dbReference type="InterPro" id="IPR015943">
    <property type="entry name" value="WD40/YVTN_repeat-like_dom_sf"/>
</dbReference>
<keyword evidence="8" id="KW-0524">Neurogenesis</keyword>
<proteinExistence type="inferred from homology"/>
<dbReference type="GO" id="GO:0045499">
    <property type="term" value="F:chemorepellent activity"/>
    <property type="evidence" value="ECO:0007669"/>
    <property type="project" value="TreeGrafter"/>
</dbReference>
<feature type="chain" id="PRO_5034827628" evidence="16">
    <location>
        <begin position="21"/>
        <end position="801"/>
    </location>
</feature>
<dbReference type="InterPro" id="IPR036179">
    <property type="entry name" value="Ig-like_dom_sf"/>
</dbReference>
<dbReference type="GeneID" id="112992315"/>
<keyword evidence="10 15" id="KW-0472">Membrane</keyword>
<dbReference type="PANTHER" id="PTHR11036:SF146">
    <property type="entry name" value="SEMA DOMAIN-CONTAINING PROTEIN"/>
    <property type="match status" value="1"/>
</dbReference>
<dbReference type="Gene3D" id="2.60.40.10">
    <property type="entry name" value="Immunoglobulins"/>
    <property type="match status" value="1"/>
</dbReference>
<protein>
    <submittedName>
        <fullName evidence="19">Homer scaffold protein 3</fullName>
    </submittedName>
</protein>
<evidence type="ECO:0000256" key="16">
    <source>
        <dbReference type="SAM" id="SignalP"/>
    </source>
</evidence>
<dbReference type="Pfam" id="PF01437">
    <property type="entry name" value="PSI"/>
    <property type="match status" value="1"/>
</dbReference>
<keyword evidence="20" id="KW-1185">Reference proteome</keyword>
<name>A0A8C4K5L3_DRONO</name>
<dbReference type="Pfam" id="PF01403">
    <property type="entry name" value="Sema"/>
    <property type="match status" value="1"/>
</dbReference>
<dbReference type="InterPro" id="IPR036352">
    <property type="entry name" value="Semap_dom_sf"/>
</dbReference>
<dbReference type="SMART" id="SM00630">
    <property type="entry name" value="Sema"/>
    <property type="match status" value="1"/>
</dbReference>
<keyword evidence="11" id="KW-1015">Disulfide bond</keyword>
<dbReference type="GO" id="GO:0043931">
    <property type="term" value="P:ossification involved in bone maturation"/>
    <property type="evidence" value="ECO:0007669"/>
    <property type="project" value="TreeGrafter"/>
</dbReference>
<dbReference type="FunFam" id="2.130.10.10:FF:000033">
    <property type="entry name" value="Semaphorin 4B"/>
    <property type="match status" value="1"/>
</dbReference>
<feature type="transmembrane region" description="Helical" evidence="15">
    <location>
        <begin position="691"/>
        <end position="713"/>
    </location>
</feature>
<dbReference type="InterPro" id="IPR001627">
    <property type="entry name" value="Semap_dom"/>
</dbReference>
<dbReference type="GO" id="GO:0030335">
    <property type="term" value="P:positive regulation of cell migration"/>
    <property type="evidence" value="ECO:0007669"/>
    <property type="project" value="TreeGrafter"/>
</dbReference>
<dbReference type="GO" id="GO:0001755">
    <property type="term" value="P:neural crest cell migration"/>
    <property type="evidence" value="ECO:0007669"/>
    <property type="project" value="TreeGrafter"/>
</dbReference>
<sequence length="801" mass="89792">MGSTAVVIYLALQLMQETEASVMNCIPRKTVKYQTGNIKTFMKQGLSNVSTLTVNEETDMLFVGGRDAVFALDLNNISREIAREYWFATQERQLECIRRGKDKIRCQNYILFLHKINDSSLYVCGTNAYHPACDHMVIHRTNISLQGKAEDSRGKCPFEPTLKYASVFVDGAFYSATSNNFLGTEPIILRSMRNPVRTEFKTSWLNEPSFVNMEIVQESESNPNGDDDKIYVFFTETAVEFEFYDKLLVSRIARICKGDLGGKRILQRRWTSFLKSRLSCSIPELHFHFNIIQDIFLLRRTDWQDSIFYGIFSQQWGRLDISAVCAYSMKNIQEVFSKGNYKGPVTVEHSHVKWVVYRGEVPVPRPGACIDNFARSMGYNTSSDLPDKVLQFVRDHPLMDNSVNPIGNRPVLLKRGSNYTKIVVDRVTGLDKQTYDVMFLGTADGYLHKAFNWNGEMFIVEELQLFLSPEPVQSLQLSSKKGMLYVGSQSRVVQLPVSECHQYKYCLDCVLARDPYCAWSQSSNECVLLANQTGDMKNLIQSVKYGDASSCLSVENSVRKCLFTLGNNVHLRCVPLSNLASVVWKFNGSRLQAEDTKYLLYDGGIVIFNVTMDEAGFYDCLSIEKTKGKEFLITVASYALYAQQKTDNANVNATTNALNETAAVSFKSSVPTSLLKEAAKQKSMDSQKEKLVLKLLGAGFALLFSLLLVWNFYKGHLSLPWKSRETSSRTANADCLGNPGLATEGSGCVRKSSATRANVSSVNESIPLVSFSSERKCSPNAQHSASFTGSSGSLQLAELFG</sequence>
<evidence type="ECO:0000256" key="2">
    <source>
        <dbReference type="ARBA" id="ARBA00009492"/>
    </source>
</evidence>
<keyword evidence="6 16" id="KW-0732">Signal</keyword>
<dbReference type="PANTHER" id="PTHR11036">
    <property type="entry name" value="SEMAPHORIN"/>
    <property type="match status" value="1"/>
</dbReference>
<evidence type="ECO:0000256" key="15">
    <source>
        <dbReference type="SAM" id="Phobius"/>
    </source>
</evidence>
<dbReference type="GO" id="GO:0007411">
    <property type="term" value="P:axon guidance"/>
    <property type="evidence" value="ECO:0007669"/>
    <property type="project" value="TreeGrafter"/>
</dbReference>
<comment type="caution">
    <text evidence="14">Lacks conserved residue(s) required for the propagation of feature annotation.</text>
</comment>
<gene>
    <name evidence="19" type="primary">LOC112992315</name>
</gene>
<dbReference type="Gene3D" id="2.130.10.10">
    <property type="entry name" value="YVTN repeat-like/Quinoprotein amine dehydrogenase"/>
    <property type="match status" value="1"/>
</dbReference>
<evidence type="ECO:0000256" key="6">
    <source>
        <dbReference type="ARBA" id="ARBA00022729"/>
    </source>
</evidence>
<evidence type="ECO:0000256" key="13">
    <source>
        <dbReference type="ARBA" id="ARBA00023319"/>
    </source>
</evidence>
<evidence type="ECO:0000256" key="8">
    <source>
        <dbReference type="ARBA" id="ARBA00022902"/>
    </source>
</evidence>
<dbReference type="PROSITE" id="PS50835">
    <property type="entry name" value="IG_LIKE"/>
    <property type="match status" value="1"/>
</dbReference>
<evidence type="ECO:0000256" key="9">
    <source>
        <dbReference type="ARBA" id="ARBA00022989"/>
    </source>
</evidence>
<dbReference type="GO" id="GO:0030215">
    <property type="term" value="F:semaphorin receptor binding"/>
    <property type="evidence" value="ECO:0007669"/>
    <property type="project" value="InterPro"/>
</dbReference>
<evidence type="ECO:0000256" key="4">
    <source>
        <dbReference type="ARBA" id="ARBA00022553"/>
    </source>
</evidence>
<reference evidence="19" key="1">
    <citation type="submission" date="2025-08" db="UniProtKB">
        <authorList>
            <consortium name="Ensembl"/>
        </authorList>
    </citation>
    <scope>IDENTIFICATION</scope>
</reference>
<dbReference type="AlphaFoldDB" id="A0A8C4K5L3"/>
<dbReference type="Ensembl" id="ENSDNVT00000021030.1">
    <property type="protein sequence ID" value="ENSDNVP00000017506.1"/>
    <property type="gene ID" value="ENSDNVG00000012236.1"/>
</dbReference>
<feature type="domain" description="Sema" evidence="18">
    <location>
        <begin position="28"/>
        <end position="497"/>
    </location>
</feature>